<dbReference type="PANTHER" id="PTHR31792:SF3">
    <property type="entry name" value="VACUOLAR ATPASE ASSEMBLY INTEGRAL MEMBRANE PROTEIN VMA21"/>
    <property type="match status" value="1"/>
</dbReference>
<feature type="region of interest" description="Disordered" evidence="6">
    <location>
        <begin position="81"/>
        <end position="100"/>
    </location>
</feature>
<evidence type="ECO:0000256" key="2">
    <source>
        <dbReference type="ARBA" id="ARBA00022824"/>
    </source>
</evidence>
<name>A0A8X8Z399_SALSN</name>
<proteinExistence type="predicted"/>
<evidence type="ECO:0000256" key="6">
    <source>
        <dbReference type="SAM" id="MobiDB-lite"/>
    </source>
</evidence>
<gene>
    <name evidence="8" type="ORF">SASPL_148013</name>
</gene>
<feature type="transmembrane region" description="Helical" evidence="7">
    <location>
        <begin position="40"/>
        <end position="61"/>
    </location>
</feature>
<accession>A0A8X8Z399</accession>
<keyword evidence="4 7" id="KW-0472">Membrane</keyword>
<evidence type="ECO:0000313" key="8">
    <source>
        <dbReference type="EMBL" id="KAG6390281.1"/>
    </source>
</evidence>
<evidence type="ECO:0000256" key="4">
    <source>
        <dbReference type="ARBA" id="ARBA00023136"/>
    </source>
</evidence>
<keyword evidence="9" id="KW-1185">Reference proteome</keyword>
<sequence length="100" mass="11094">MKNASYLLAAKSAGSTHISIIFLHYMDEFTSSTELPSESVTLWSGILAVFFLNVVIAFYIYMALKEPSSKPEPDLKFVAEAEASMKQSQPSEASDRSKHE</sequence>
<evidence type="ECO:0000256" key="7">
    <source>
        <dbReference type="SAM" id="Phobius"/>
    </source>
</evidence>
<keyword evidence="1 7" id="KW-0812">Transmembrane</keyword>
<comment type="caution">
    <text evidence="8">The sequence shown here is derived from an EMBL/GenBank/DDBJ whole genome shotgun (WGS) entry which is preliminary data.</text>
</comment>
<dbReference type="GO" id="GO:0031410">
    <property type="term" value="C:cytoplasmic vesicle"/>
    <property type="evidence" value="ECO:0007669"/>
    <property type="project" value="UniProtKB-KW"/>
</dbReference>
<evidence type="ECO:0000256" key="5">
    <source>
        <dbReference type="ARBA" id="ARBA00023329"/>
    </source>
</evidence>
<dbReference type="PANTHER" id="PTHR31792">
    <property type="entry name" value="VACUOLAR ATPASE ASSEMBLY INTEGRAL MEMBRANE PROTEIN VMA21"/>
    <property type="match status" value="1"/>
</dbReference>
<dbReference type="Pfam" id="PF09446">
    <property type="entry name" value="VMA21"/>
    <property type="match status" value="1"/>
</dbReference>
<organism evidence="8">
    <name type="scientific">Salvia splendens</name>
    <name type="common">Scarlet sage</name>
    <dbReference type="NCBI Taxonomy" id="180675"/>
    <lineage>
        <taxon>Eukaryota</taxon>
        <taxon>Viridiplantae</taxon>
        <taxon>Streptophyta</taxon>
        <taxon>Embryophyta</taxon>
        <taxon>Tracheophyta</taxon>
        <taxon>Spermatophyta</taxon>
        <taxon>Magnoliopsida</taxon>
        <taxon>eudicotyledons</taxon>
        <taxon>Gunneridae</taxon>
        <taxon>Pentapetalae</taxon>
        <taxon>asterids</taxon>
        <taxon>lamiids</taxon>
        <taxon>Lamiales</taxon>
        <taxon>Lamiaceae</taxon>
        <taxon>Nepetoideae</taxon>
        <taxon>Mentheae</taxon>
        <taxon>Salviinae</taxon>
        <taxon>Salvia</taxon>
        <taxon>Salvia subgen. Calosphace</taxon>
        <taxon>core Calosphace</taxon>
    </lineage>
</organism>
<evidence type="ECO:0000256" key="3">
    <source>
        <dbReference type="ARBA" id="ARBA00022989"/>
    </source>
</evidence>
<evidence type="ECO:0008006" key="10">
    <source>
        <dbReference type="Google" id="ProtNLM"/>
    </source>
</evidence>
<keyword evidence="2" id="KW-0256">Endoplasmic reticulum</keyword>
<dbReference type="AlphaFoldDB" id="A0A8X8Z399"/>
<dbReference type="GO" id="GO:0070072">
    <property type="term" value="P:vacuolar proton-transporting V-type ATPase complex assembly"/>
    <property type="evidence" value="ECO:0007669"/>
    <property type="project" value="InterPro"/>
</dbReference>
<reference evidence="8" key="2">
    <citation type="submission" date="2020-08" db="EMBL/GenBank/DDBJ databases">
        <title>Plant Genome Project.</title>
        <authorList>
            <person name="Zhang R.-G."/>
        </authorList>
    </citation>
    <scope>NUCLEOTIDE SEQUENCE</scope>
    <source>
        <strain evidence="8">Huo1</strain>
        <tissue evidence="8">Leaf</tissue>
    </source>
</reference>
<dbReference type="EMBL" id="PNBA02000019">
    <property type="protein sequence ID" value="KAG6390281.1"/>
    <property type="molecule type" value="Genomic_DNA"/>
</dbReference>
<keyword evidence="5" id="KW-0968">Cytoplasmic vesicle</keyword>
<dbReference type="Proteomes" id="UP000298416">
    <property type="component" value="Unassembled WGS sequence"/>
</dbReference>
<dbReference type="GO" id="GO:0005789">
    <property type="term" value="C:endoplasmic reticulum membrane"/>
    <property type="evidence" value="ECO:0007669"/>
    <property type="project" value="TreeGrafter"/>
</dbReference>
<dbReference type="InterPro" id="IPR019013">
    <property type="entry name" value="Vma21"/>
</dbReference>
<evidence type="ECO:0000256" key="1">
    <source>
        <dbReference type="ARBA" id="ARBA00022692"/>
    </source>
</evidence>
<evidence type="ECO:0000313" key="9">
    <source>
        <dbReference type="Proteomes" id="UP000298416"/>
    </source>
</evidence>
<keyword evidence="3 7" id="KW-1133">Transmembrane helix</keyword>
<protein>
    <recommendedName>
        <fullName evidence="10">Vacuolar ATPase assembly integral membrane protein VMA21 homolog</fullName>
    </recommendedName>
</protein>
<reference evidence="8" key="1">
    <citation type="submission" date="2018-01" db="EMBL/GenBank/DDBJ databases">
        <authorList>
            <person name="Mao J.F."/>
        </authorList>
    </citation>
    <scope>NUCLEOTIDE SEQUENCE</scope>
    <source>
        <strain evidence="8">Huo1</strain>
        <tissue evidence="8">Leaf</tissue>
    </source>
</reference>